<evidence type="ECO:0000256" key="1">
    <source>
        <dbReference type="SAM" id="MobiDB-lite"/>
    </source>
</evidence>
<reference evidence="2 3" key="1">
    <citation type="submission" date="2023-01" db="EMBL/GenBank/DDBJ databases">
        <title>Analysis of 21 Apiospora genomes using comparative genomics revels a genus with tremendous synthesis potential of carbohydrate active enzymes and secondary metabolites.</title>
        <authorList>
            <person name="Sorensen T."/>
        </authorList>
    </citation>
    <scope>NUCLEOTIDE SEQUENCE [LARGE SCALE GENOMIC DNA]</scope>
    <source>
        <strain evidence="2 3">CBS 135458</strain>
    </source>
</reference>
<feature type="region of interest" description="Disordered" evidence="1">
    <location>
        <begin position="74"/>
        <end position="95"/>
    </location>
</feature>
<proteinExistence type="predicted"/>
<keyword evidence="3" id="KW-1185">Reference proteome</keyword>
<gene>
    <name evidence="2" type="ORF">PG994_014981</name>
</gene>
<evidence type="ECO:0000313" key="3">
    <source>
        <dbReference type="Proteomes" id="UP001480595"/>
    </source>
</evidence>
<protein>
    <submittedName>
        <fullName evidence="2">Uncharacterized protein</fullName>
    </submittedName>
</protein>
<evidence type="ECO:0000313" key="2">
    <source>
        <dbReference type="EMBL" id="KAK8038214.1"/>
    </source>
</evidence>
<name>A0ABR1SV67_9PEZI</name>
<feature type="region of interest" description="Disordered" evidence="1">
    <location>
        <begin position="1"/>
        <end position="30"/>
    </location>
</feature>
<dbReference type="RefSeq" id="XP_066708066.1">
    <property type="nucleotide sequence ID" value="XM_066866390.1"/>
</dbReference>
<organism evidence="2 3">
    <name type="scientific">Apiospora phragmitis</name>
    <dbReference type="NCBI Taxonomy" id="2905665"/>
    <lineage>
        <taxon>Eukaryota</taxon>
        <taxon>Fungi</taxon>
        <taxon>Dikarya</taxon>
        <taxon>Ascomycota</taxon>
        <taxon>Pezizomycotina</taxon>
        <taxon>Sordariomycetes</taxon>
        <taxon>Xylariomycetidae</taxon>
        <taxon>Amphisphaeriales</taxon>
        <taxon>Apiosporaceae</taxon>
        <taxon>Apiospora</taxon>
    </lineage>
</organism>
<dbReference type="GeneID" id="92099453"/>
<comment type="caution">
    <text evidence="2">The sequence shown here is derived from an EMBL/GenBank/DDBJ whole genome shotgun (WGS) entry which is preliminary data.</text>
</comment>
<dbReference type="Proteomes" id="UP001480595">
    <property type="component" value="Unassembled WGS sequence"/>
</dbReference>
<dbReference type="EMBL" id="JAQQWL010000016">
    <property type="protein sequence ID" value="KAK8038214.1"/>
    <property type="molecule type" value="Genomic_DNA"/>
</dbReference>
<accession>A0ABR1SV67</accession>
<sequence>MQEETPNPSDGDGDEDQGRLPNNMSSMDPLSAAVLDEYDWSKFMIPPNPYGGYEEEAVGLTADPLDNPLLQAFLDPTNGSQEGHHISPEHIGSIL</sequence>